<accession>A0ABT3ZXH3</accession>
<dbReference type="Proteomes" id="UP001207654">
    <property type="component" value="Unassembled WGS sequence"/>
</dbReference>
<comment type="caution">
    <text evidence="1">The sequence shown here is derived from an EMBL/GenBank/DDBJ whole genome shotgun (WGS) entry which is preliminary data.</text>
</comment>
<protein>
    <submittedName>
        <fullName evidence="1">Uncharacterized protein</fullName>
    </submittedName>
</protein>
<evidence type="ECO:0000313" key="1">
    <source>
        <dbReference type="EMBL" id="MCY1074103.1"/>
    </source>
</evidence>
<evidence type="ECO:0000313" key="2">
    <source>
        <dbReference type="Proteomes" id="UP001207654"/>
    </source>
</evidence>
<reference evidence="1 2" key="1">
    <citation type="submission" date="2022-11" db="EMBL/GenBank/DDBJ databases">
        <title>Minimal conservation of predation-associated metabolite biosynthetic gene clusters underscores biosynthetic potential of Myxococcota including descriptions for ten novel species: Archangium lansinium sp. nov., Myxococcus landrumus sp. nov., Nannocystis bai.</title>
        <authorList>
            <person name="Ahearne A."/>
            <person name="Stevens C."/>
            <person name="Phillips K."/>
        </authorList>
    </citation>
    <scope>NUCLEOTIDE SEQUENCE [LARGE SCALE GENOMIC DNA]</scope>
    <source>
        <strain evidence="1 2">MIWBW</strain>
    </source>
</reference>
<dbReference type="RefSeq" id="WP_267533084.1">
    <property type="nucleotide sequence ID" value="NZ_JAPNKA010000001.1"/>
</dbReference>
<keyword evidence="2" id="KW-1185">Reference proteome</keyword>
<name>A0ABT3ZXH3_9BACT</name>
<proteinExistence type="predicted"/>
<organism evidence="1 2">
    <name type="scientific">Archangium lansingense</name>
    <dbReference type="NCBI Taxonomy" id="2995310"/>
    <lineage>
        <taxon>Bacteria</taxon>
        <taxon>Pseudomonadati</taxon>
        <taxon>Myxococcota</taxon>
        <taxon>Myxococcia</taxon>
        <taxon>Myxococcales</taxon>
        <taxon>Cystobacterineae</taxon>
        <taxon>Archangiaceae</taxon>
        <taxon>Archangium</taxon>
    </lineage>
</organism>
<sequence length="304" mass="33927">MDSFTAGMLVEHASLGPGKVIAAKGDMLHVFFPSRNGHAATRIKLDPKRPLLRPAARQSDPWLDHLPPFVLKDGTYQLAHERLTQPQAIGHFKQVFPLGFNDPAYEGNLQTGERHYKVAAHKAFNEAFGGGKAEQLLAEGKVAELTHRLLHIDAKTNLLHPNWDKAPLRDGLKDEQAAERFHRTLFALLALPEPTQSAFEDFVGALDALPAPGSAVATWPVTTVFLYLAQPDRHMFFRPKYTQEAAQRLGYELNYAPHPNWRTYSSLHGFSRLLLEELKPLGARDFIDVQSFIYVTAGGSGYDK</sequence>
<gene>
    <name evidence="1" type="ORF">OV287_06365</name>
</gene>
<dbReference type="EMBL" id="JAPNKA010000001">
    <property type="protein sequence ID" value="MCY1074103.1"/>
    <property type="molecule type" value="Genomic_DNA"/>
</dbReference>